<name>A0A8J3CUF4_9BACT</name>
<evidence type="ECO:0000259" key="2">
    <source>
        <dbReference type="Pfam" id="PF14684"/>
    </source>
</evidence>
<reference evidence="3" key="1">
    <citation type="journal article" date="2014" name="Int. J. Syst. Evol. Microbiol.">
        <title>Complete genome sequence of Corynebacterium casei LMG S-19264T (=DSM 44701T), isolated from a smear-ripened cheese.</title>
        <authorList>
            <consortium name="US DOE Joint Genome Institute (JGI-PGF)"/>
            <person name="Walter F."/>
            <person name="Albersmeier A."/>
            <person name="Kalinowski J."/>
            <person name="Ruckert C."/>
        </authorList>
    </citation>
    <scope>NUCLEOTIDE SEQUENCE</scope>
    <source>
        <strain evidence="3">KCTC 23224</strain>
    </source>
</reference>
<dbReference type="Gene3D" id="3.30.750.44">
    <property type="match status" value="1"/>
</dbReference>
<dbReference type="GO" id="GO:0008236">
    <property type="term" value="F:serine-type peptidase activity"/>
    <property type="evidence" value="ECO:0007669"/>
    <property type="project" value="InterPro"/>
</dbReference>
<dbReference type="Proteomes" id="UP000642809">
    <property type="component" value="Unassembled WGS sequence"/>
</dbReference>
<dbReference type="Pfam" id="PF03572">
    <property type="entry name" value="Peptidase_S41"/>
    <property type="match status" value="1"/>
</dbReference>
<dbReference type="Gene3D" id="3.90.226.10">
    <property type="entry name" value="2-enoyl-CoA Hydratase, Chain A, domain 1"/>
    <property type="match status" value="1"/>
</dbReference>
<evidence type="ECO:0000313" key="4">
    <source>
        <dbReference type="Proteomes" id="UP000642809"/>
    </source>
</evidence>
<dbReference type="PANTHER" id="PTHR11261:SF3">
    <property type="entry name" value="RETINOL-BINDING PROTEIN 3"/>
    <property type="match status" value="1"/>
</dbReference>
<sequence length="317" mass="36447">MLTPPRPASSPQVVFDHLWNDINNRYSFFEEKQVDWNAVREKYSPRLFATMTEHELFDVLGNMLGELEDGHVNLLSTFDRSRNWLWYENFPLFYNQQLIEQVYLRTNFWIIGPLQAQTLDDDVLYVNYRSFERALTEQHMDQIMFLMRTHKGLIIDVRSNGGGNLQNALNIMARFTDEEVIYGQQRFKSGPARNDFTPWAPLRITPSSGSTYLGNVAILTNRRSFSTTTFFAQMGRSLPQVRLFGDQTGGGGGIPVFAELPNGWTYRFSGSQAIDLEGNHLEFGVQVDEDLTSFLMVRAGRDHFIDTAVSWLKGQSE</sequence>
<gene>
    <name evidence="3" type="ORF">GCM10008106_02750</name>
</gene>
<dbReference type="InterPro" id="IPR005151">
    <property type="entry name" value="Tail-specific_protease"/>
</dbReference>
<dbReference type="EMBL" id="BMYF01000001">
    <property type="protein sequence ID" value="GHB25431.1"/>
    <property type="molecule type" value="Genomic_DNA"/>
</dbReference>
<dbReference type="AlphaFoldDB" id="A0A8J3CUF4"/>
<feature type="domain" description="Tail specific protease" evidence="1">
    <location>
        <begin position="122"/>
        <end position="288"/>
    </location>
</feature>
<comment type="caution">
    <text evidence="3">The sequence shown here is derived from an EMBL/GenBank/DDBJ whole genome shotgun (WGS) entry which is preliminary data.</text>
</comment>
<protein>
    <submittedName>
        <fullName evidence="3">Peptidase S41</fullName>
    </submittedName>
</protein>
<dbReference type="InterPro" id="IPR029045">
    <property type="entry name" value="ClpP/crotonase-like_dom_sf"/>
</dbReference>
<proteinExistence type="predicted"/>
<evidence type="ECO:0000313" key="3">
    <source>
        <dbReference type="EMBL" id="GHB25431.1"/>
    </source>
</evidence>
<feature type="domain" description="Tricorn protease C1" evidence="2">
    <location>
        <begin position="10"/>
        <end position="65"/>
    </location>
</feature>
<organism evidence="3 4">
    <name type="scientific">Mongoliitalea lutea</name>
    <dbReference type="NCBI Taxonomy" id="849756"/>
    <lineage>
        <taxon>Bacteria</taxon>
        <taxon>Pseudomonadati</taxon>
        <taxon>Bacteroidota</taxon>
        <taxon>Cytophagia</taxon>
        <taxon>Cytophagales</taxon>
        <taxon>Cyclobacteriaceae</taxon>
        <taxon>Mongoliitalea</taxon>
    </lineage>
</organism>
<evidence type="ECO:0000259" key="1">
    <source>
        <dbReference type="Pfam" id="PF03572"/>
    </source>
</evidence>
<reference evidence="3" key="2">
    <citation type="submission" date="2020-09" db="EMBL/GenBank/DDBJ databases">
        <authorList>
            <person name="Sun Q."/>
            <person name="Kim S."/>
        </authorList>
    </citation>
    <scope>NUCLEOTIDE SEQUENCE</scope>
    <source>
        <strain evidence="3">KCTC 23224</strain>
    </source>
</reference>
<dbReference type="PANTHER" id="PTHR11261">
    <property type="entry name" value="INTERPHOTORECEPTOR RETINOID-BINDING PROTEIN"/>
    <property type="match status" value="1"/>
</dbReference>
<dbReference type="GO" id="GO:0006508">
    <property type="term" value="P:proteolysis"/>
    <property type="evidence" value="ECO:0007669"/>
    <property type="project" value="InterPro"/>
</dbReference>
<dbReference type="CDD" id="cd07563">
    <property type="entry name" value="Peptidase_S41_IRBP"/>
    <property type="match status" value="1"/>
</dbReference>
<dbReference type="Pfam" id="PF14684">
    <property type="entry name" value="Tricorn_C1"/>
    <property type="match status" value="1"/>
</dbReference>
<keyword evidence="4" id="KW-1185">Reference proteome</keyword>
<accession>A0A8J3CUF4</accession>
<dbReference type="SUPFAM" id="SSF52096">
    <property type="entry name" value="ClpP/crotonase"/>
    <property type="match status" value="1"/>
</dbReference>
<dbReference type="InterPro" id="IPR028204">
    <property type="entry name" value="Tricorn_C1"/>
</dbReference>